<feature type="compositionally biased region" description="Pro residues" evidence="1">
    <location>
        <begin position="211"/>
        <end position="227"/>
    </location>
</feature>
<feature type="region of interest" description="Disordered" evidence="1">
    <location>
        <begin position="180"/>
        <end position="232"/>
    </location>
</feature>
<name>A0ABW4M555_9HYPH</name>
<feature type="transmembrane region" description="Helical" evidence="2">
    <location>
        <begin position="83"/>
        <end position="101"/>
    </location>
</feature>
<keyword evidence="2" id="KW-0812">Transmembrane</keyword>
<keyword evidence="2" id="KW-0472">Membrane</keyword>
<evidence type="ECO:0000256" key="2">
    <source>
        <dbReference type="SAM" id="Phobius"/>
    </source>
</evidence>
<dbReference type="Pfam" id="PF07386">
    <property type="entry name" value="DUF1499"/>
    <property type="match status" value="1"/>
</dbReference>
<dbReference type="Proteomes" id="UP001597322">
    <property type="component" value="Unassembled WGS sequence"/>
</dbReference>
<dbReference type="EMBL" id="JBHUEQ010000015">
    <property type="protein sequence ID" value="MFD1745603.1"/>
    <property type="molecule type" value="Genomic_DNA"/>
</dbReference>
<gene>
    <name evidence="3" type="ORF">ACFSE1_09040</name>
</gene>
<proteinExistence type="predicted"/>
<evidence type="ECO:0000313" key="3">
    <source>
        <dbReference type="EMBL" id="MFD1745603.1"/>
    </source>
</evidence>
<protein>
    <submittedName>
        <fullName evidence="3">DUF1499 domain-containing protein</fullName>
    </submittedName>
</protein>
<comment type="caution">
    <text evidence="3">The sequence shown here is derived from an EMBL/GenBank/DDBJ whole genome shotgun (WGS) entry which is preliminary data.</text>
</comment>
<organism evidence="3 4">
    <name type="scientific">Rhizobium helianthi</name>
    <dbReference type="NCBI Taxonomy" id="1132695"/>
    <lineage>
        <taxon>Bacteria</taxon>
        <taxon>Pseudomonadati</taxon>
        <taxon>Pseudomonadota</taxon>
        <taxon>Alphaproteobacteria</taxon>
        <taxon>Hyphomicrobiales</taxon>
        <taxon>Rhizobiaceae</taxon>
        <taxon>Rhizobium/Agrobacterium group</taxon>
        <taxon>Rhizobium</taxon>
    </lineage>
</organism>
<accession>A0ABW4M555</accession>
<evidence type="ECO:0000256" key="1">
    <source>
        <dbReference type="SAM" id="MobiDB-lite"/>
    </source>
</evidence>
<dbReference type="RefSeq" id="WP_377399575.1">
    <property type="nucleotide sequence ID" value="NZ_JBHUEQ010000015.1"/>
</dbReference>
<feature type="transmembrane region" description="Helical" evidence="2">
    <location>
        <begin position="43"/>
        <end position="63"/>
    </location>
</feature>
<reference evidence="4" key="1">
    <citation type="journal article" date="2019" name="Int. J. Syst. Evol. Microbiol.">
        <title>The Global Catalogue of Microorganisms (GCM) 10K type strain sequencing project: providing services to taxonomists for standard genome sequencing and annotation.</title>
        <authorList>
            <consortium name="The Broad Institute Genomics Platform"/>
            <consortium name="The Broad Institute Genome Sequencing Center for Infectious Disease"/>
            <person name="Wu L."/>
            <person name="Ma J."/>
        </authorList>
    </citation>
    <scope>NUCLEOTIDE SEQUENCE [LARGE SCALE GENOMIC DNA]</scope>
    <source>
        <strain evidence="4">CG52</strain>
    </source>
</reference>
<keyword evidence="4" id="KW-1185">Reference proteome</keyword>
<sequence length="308" mass="33012">MAVRFVRPVSSAAYSAKRLASGAFLLLVMALLAHRFGPLTTPGFLALVLLSAAISAISVILALRGLSQLWSVGAKGGGAATKALLLALPSLALFGAGLWLYETKPALFDVSSDLADPPSWKKQPVADQLWLNQPIFVSPADRALQEDAYPELTGRRYEGARDRVYEAVIKVGLSNRIQFEKDKQSQSMSAKSKPKSGVVPPPELSDAEQTPPVPDVVPVPLPRPSPVTPSSILQSQARGDLLLQGTVRTLVLGLPFDVVVRLREEEETVMVDVRVASRYGSHDLGISAELAQGFLRSLDSELLGIATE</sequence>
<keyword evidence="2" id="KW-1133">Transmembrane helix</keyword>
<evidence type="ECO:0000313" key="4">
    <source>
        <dbReference type="Proteomes" id="UP001597322"/>
    </source>
</evidence>
<dbReference type="InterPro" id="IPR010865">
    <property type="entry name" value="DUF1499"/>
</dbReference>